<proteinExistence type="predicted"/>
<reference evidence="1 2" key="1">
    <citation type="submission" date="2019-05" db="EMBL/GenBank/DDBJ databases">
        <title>Another draft genome of Portunus trituberculatus and its Hox gene families provides insights of decapod evolution.</title>
        <authorList>
            <person name="Jeong J.-H."/>
            <person name="Song I."/>
            <person name="Kim S."/>
            <person name="Choi T."/>
            <person name="Kim D."/>
            <person name="Ryu S."/>
            <person name="Kim W."/>
        </authorList>
    </citation>
    <scope>NUCLEOTIDE SEQUENCE [LARGE SCALE GENOMIC DNA]</scope>
    <source>
        <tissue evidence="1">Muscle</tissue>
    </source>
</reference>
<accession>A0A5B7EX78</accession>
<evidence type="ECO:0000313" key="1">
    <source>
        <dbReference type="EMBL" id="MPC37777.1"/>
    </source>
</evidence>
<protein>
    <submittedName>
        <fullName evidence="1">Uncharacterized protein</fullName>
    </submittedName>
</protein>
<keyword evidence="2" id="KW-1185">Reference proteome</keyword>
<dbReference type="Proteomes" id="UP000324222">
    <property type="component" value="Unassembled WGS sequence"/>
</dbReference>
<name>A0A5B7EX78_PORTR</name>
<dbReference type="EMBL" id="VSRR010003880">
    <property type="protein sequence ID" value="MPC37777.1"/>
    <property type="molecule type" value="Genomic_DNA"/>
</dbReference>
<organism evidence="1 2">
    <name type="scientific">Portunus trituberculatus</name>
    <name type="common">Swimming crab</name>
    <name type="synonym">Neptunus trituberculatus</name>
    <dbReference type="NCBI Taxonomy" id="210409"/>
    <lineage>
        <taxon>Eukaryota</taxon>
        <taxon>Metazoa</taxon>
        <taxon>Ecdysozoa</taxon>
        <taxon>Arthropoda</taxon>
        <taxon>Crustacea</taxon>
        <taxon>Multicrustacea</taxon>
        <taxon>Malacostraca</taxon>
        <taxon>Eumalacostraca</taxon>
        <taxon>Eucarida</taxon>
        <taxon>Decapoda</taxon>
        <taxon>Pleocyemata</taxon>
        <taxon>Brachyura</taxon>
        <taxon>Eubrachyura</taxon>
        <taxon>Portunoidea</taxon>
        <taxon>Portunidae</taxon>
        <taxon>Portuninae</taxon>
        <taxon>Portunus</taxon>
    </lineage>
</organism>
<sequence length="91" mass="10032">MTGVTGCGGGYPSSQPMTCFKKDEEMTGRSFNKLIRAECGSGSATRQRLQNVRLSPPDGMPRLHRICVVMCKTAGVTDLWRAPANFSRHER</sequence>
<gene>
    <name evidence="1" type="ORF">E2C01_031268</name>
</gene>
<evidence type="ECO:0000313" key="2">
    <source>
        <dbReference type="Proteomes" id="UP000324222"/>
    </source>
</evidence>
<dbReference type="AlphaFoldDB" id="A0A5B7EX78"/>
<comment type="caution">
    <text evidence="1">The sequence shown here is derived from an EMBL/GenBank/DDBJ whole genome shotgun (WGS) entry which is preliminary data.</text>
</comment>